<feature type="domain" description="Pyruvate phosphate dikinase AMP/ATP-binding" evidence="16">
    <location>
        <begin position="129"/>
        <end position="433"/>
    </location>
</feature>
<evidence type="ECO:0000256" key="7">
    <source>
        <dbReference type="ARBA" id="ARBA00022679"/>
    </source>
</evidence>
<keyword evidence="9" id="KW-0547">Nucleotide-binding</keyword>
<evidence type="ECO:0000256" key="2">
    <source>
        <dbReference type="ARBA" id="ARBA00002988"/>
    </source>
</evidence>
<keyword evidence="7" id="KW-0808">Transferase</keyword>
<name>A0A1X7DEE6_9BACT</name>
<dbReference type="Gene3D" id="3.50.30.10">
    <property type="entry name" value="Phosphohistidine domain"/>
    <property type="match status" value="1"/>
</dbReference>
<dbReference type="InterPro" id="IPR008279">
    <property type="entry name" value="PEP-util_enz_mobile_dom"/>
</dbReference>
<dbReference type="EC" id="2.7.9.2" evidence="5"/>
<dbReference type="Gene3D" id="3.30.470.20">
    <property type="entry name" value="ATP-grasp fold, B domain"/>
    <property type="match status" value="1"/>
</dbReference>
<dbReference type="SUPFAM" id="SSF56059">
    <property type="entry name" value="Glutathione synthetase ATP-binding domain-like"/>
    <property type="match status" value="1"/>
</dbReference>
<keyword evidence="18" id="KW-1185">Reference proteome</keyword>
<dbReference type="InterPro" id="IPR013815">
    <property type="entry name" value="ATP_grasp_subdomain_1"/>
</dbReference>
<dbReference type="PANTHER" id="PTHR43030:SF1">
    <property type="entry name" value="PHOSPHOENOLPYRUVATE SYNTHASE"/>
    <property type="match status" value="1"/>
</dbReference>
<dbReference type="PANTHER" id="PTHR43030">
    <property type="entry name" value="PHOSPHOENOLPYRUVATE SYNTHASE"/>
    <property type="match status" value="1"/>
</dbReference>
<evidence type="ECO:0000256" key="12">
    <source>
        <dbReference type="ARBA" id="ARBA00022842"/>
    </source>
</evidence>
<evidence type="ECO:0000256" key="5">
    <source>
        <dbReference type="ARBA" id="ARBA00011996"/>
    </source>
</evidence>
<comment type="pathway">
    <text evidence="3">Carbohydrate biosynthesis; gluconeogenesis.</text>
</comment>
<keyword evidence="11" id="KW-0067">ATP-binding</keyword>
<evidence type="ECO:0000259" key="15">
    <source>
        <dbReference type="Pfam" id="PF00391"/>
    </source>
</evidence>
<evidence type="ECO:0000256" key="8">
    <source>
        <dbReference type="ARBA" id="ARBA00022723"/>
    </source>
</evidence>
<sequence length="859" mass="95218">MNRLFNFVHKMLGGRRKKVSRSFADLFDRFNSILELNNRILTSIAVMHSKLGGDYIFDTQYLRNASQELETLVLKLIGALDYMSPEKYIGLYCSHREITEKLHSELAGYPAIADRLTVTFEGTTKKEFDLVGAKSYNLARISNIVGITTPAGITVTTRSCMEFMEYNDLNSAISDIKTEWLEGSRSLRSTSEEISKLIMAGDVPPRLRKALNRVGDQLFQKSEKGVGLAVRSSAWGEDGRYSFAGLYESFINVPYDKLQEAYLKVLASIYSPAAMEYRQELGYKISESLMAVSFQTVTRAKCSGVVYTLSPSAPSDNTVVISATWGMGSAVVSGEVSVDQFIISKDEPYDHLGVSIARKKHAVRLNSEGAGVVKEDVSEEMQSMPCMTSDEITQLVQAVIKIEQYHKKPQDVEFAFDESGQLFILQTRPLAIHVPDESTIELLSEKLSSCDVIFSGKGDVAQKGIASGPVFIAGKGRSLDEFPDGAILVAPHSSPIYASLMHRAAGLLTNVGSPLGHLATIAREYRVPALLNTENVMEVLTEGQMITVDVEQQTIYSGIIKELNLYEAAADRIEETYEYRLLRRLLKHIEPLNLFDPADSNFTPVGCVTFHDIARFVHEKAVDELISININSLYSSSPSVRLDLPVPLDMTIIDIGGGLVCAESEDSKCTDRKTITPDHIVSTPMKAFIDGVTTSGVWQSSPVSVDFSSFMSSMTRTFPAELAPSSSVGRNLAVISNNYAHLSLHLGYHFTMINSYVSENISENYAYFRFAGGVTEAKRRSRRAKFLAEVLGKLDFSLKLREDLLIARIKKIPANEILRRVEIFGVLVAYTRQLDVSMVDDEQIHRHAELFGGLITSLI</sequence>
<dbReference type="STRING" id="1519643.SAMN06295933_1791"/>
<dbReference type="AlphaFoldDB" id="A0A1X7DEE6"/>
<dbReference type="Pfam" id="PF00391">
    <property type="entry name" value="PEP-utilizers"/>
    <property type="match status" value="1"/>
</dbReference>
<keyword evidence="17" id="KW-0670">Pyruvate</keyword>
<evidence type="ECO:0000256" key="1">
    <source>
        <dbReference type="ARBA" id="ARBA00001946"/>
    </source>
</evidence>
<evidence type="ECO:0000256" key="11">
    <source>
        <dbReference type="ARBA" id="ARBA00022840"/>
    </source>
</evidence>
<dbReference type="SUPFAM" id="SSF52009">
    <property type="entry name" value="Phosphohistidine domain"/>
    <property type="match status" value="1"/>
</dbReference>
<comment type="cofactor">
    <cofactor evidence="1">
        <name>Mg(2+)</name>
        <dbReference type="ChEBI" id="CHEBI:18420"/>
    </cofactor>
</comment>
<evidence type="ECO:0000256" key="13">
    <source>
        <dbReference type="ARBA" id="ARBA00033470"/>
    </source>
</evidence>
<evidence type="ECO:0000313" key="18">
    <source>
        <dbReference type="Proteomes" id="UP000192906"/>
    </source>
</evidence>
<evidence type="ECO:0000256" key="6">
    <source>
        <dbReference type="ARBA" id="ARBA00021623"/>
    </source>
</evidence>
<keyword evidence="8" id="KW-0479">Metal-binding</keyword>
<dbReference type="InterPro" id="IPR036637">
    <property type="entry name" value="Phosphohistidine_dom_sf"/>
</dbReference>
<organism evidence="17 18">
    <name type="scientific">Desulfovibrio gilichinskyi</name>
    <dbReference type="NCBI Taxonomy" id="1519643"/>
    <lineage>
        <taxon>Bacteria</taxon>
        <taxon>Pseudomonadati</taxon>
        <taxon>Thermodesulfobacteriota</taxon>
        <taxon>Desulfovibrionia</taxon>
        <taxon>Desulfovibrionales</taxon>
        <taxon>Desulfovibrionaceae</taxon>
        <taxon>Desulfovibrio</taxon>
    </lineage>
</organism>
<evidence type="ECO:0000256" key="14">
    <source>
        <dbReference type="ARBA" id="ARBA00047700"/>
    </source>
</evidence>
<evidence type="ECO:0000256" key="9">
    <source>
        <dbReference type="ARBA" id="ARBA00022741"/>
    </source>
</evidence>
<comment type="function">
    <text evidence="2">Catalyzes the phosphorylation of pyruvate to phosphoenolpyruvate.</text>
</comment>
<dbReference type="GO" id="GO:0006094">
    <property type="term" value="P:gluconeogenesis"/>
    <property type="evidence" value="ECO:0007669"/>
    <property type="project" value="UniProtKB-UniPathway"/>
</dbReference>
<evidence type="ECO:0000256" key="10">
    <source>
        <dbReference type="ARBA" id="ARBA00022777"/>
    </source>
</evidence>
<evidence type="ECO:0000259" key="16">
    <source>
        <dbReference type="Pfam" id="PF01326"/>
    </source>
</evidence>
<comment type="catalytic activity">
    <reaction evidence="14">
        <text>pyruvate + ATP + H2O = phosphoenolpyruvate + AMP + phosphate + 2 H(+)</text>
        <dbReference type="Rhea" id="RHEA:11364"/>
        <dbReference type="ChEBI" id="CHEBI:15361"/>
        <dbReference type="ChEBI" id="CHEBI:15377"/>
        <dbReference type="ChEBI" id="CHEBI:15378"/>
        <dbReference type="ChEBI" id="CHEBI:30616"/>
        <dbReference type="ChEBI" id="CHEBI:43474"/>
        <dbReference type="ChEBI" id="CHEBI:58702"/>
        <dbReference type="ChEBI" id="CHEBI:456215"/>
        <dbReference type="EC" id="2.7.9.2"/>
    </reaction>
</comment>
<gene>
    <name evidence="17" type="ORF">SAMN06295933_1791</name>
</gene>
<dbReference type="GO" id="GO:0005524">
    <property type="term" value="F:ATP binding"/>
    <property type="evidence" value="ECO:0007669"/>
    <property type="project" value="UniProtKB-KW"/>
</dbReference>
<dbReference type="UniPathway" id="UPA00138"/>
<dbReference type="GO" id="GO:0008986">
    <property type="term" value="F:pyruvate, water dikinase activity"/>
    <property type="evidence" value="ECO:0007669"/>
    <property type="project" value="UniProtKB-EC"/>
</dbReference>
<evidence type="ECO:0000256" key="3">
    <source>
        <dbReference type="ARBA" id="ARBA00004742"/>
    </source>
</evidence>
<protein>
    <recommendedName>
        <fullName evidence="6">Phosphoenolpyruvate synthase</fullName>
        <ecNumber evidence="5">2.7.9.2</ecNumber>
    </recommendedName>
    <alternativeName>
        <fullName evidence="13">Pyruvate, water dikinase</fullName>
    </alternativeName>
</protein>
<evidence type="ECO:0000313" key="17">
    <source>
        <dbReference type="EMBL" id="SMF14065.1"/>
    </source>
</evidence>
<dbReference type="Gene3D" id="3.30.1490.20">
    <property type="entry name" value="ATP-grasp fold, A domain"/>
    <property type="match status" value="1"/>
</dbReference>
<keyword evidence="10 17" id="KW-0418">Kinase</keyword>
<comment type="similarity">
    <text evidence="4">Belongs to the PEP-utilizing enzyme family.</text>
</comment>
<keyword evidence="12" id="KW-0460">Magnesium</keyword>
<dbReference type="GO" id="GO:0046872">
    <property type="term" value="F:metal ion binding"/>
    <property type="evidence" value="ECO:0007669"/>
    <property type="project" value="UniProtKB-KW"/>
</dbReference>
<accession>A0A1X7DEE6</accession>
<dbReference type="RefSeq" id="WP_085101413.1">
    <property type="nucleotide sequence ID" value="NZ_FWZU01000003.1"/>
</dbReference>
<proteinExistence type="inferred from homology"/>
<dbReference type="OrthoDB" id="9760711at2"/>
<dbReference type="EMBL" id="FWZU01000003">
    <property type="protein sequence ID" value="SMF14065.1"/>
    <property type="molecule type" value="Genomic_DNA"/>
</dbReference>
<evidence type="ECO:0000256" key="4">
    <source>
        <dbReference type="ARBA" id="ARBA00007837"/>
    </source>
</evidence>
<dbReference type="Proteomes" id="UP000192906">
    <property type="component" value="Unassembled WGS sequence"/>
</dbReference>
<feature type="domain" description="PEP-utilising enzyme mobile" evidence="15">
    <location>
        <begin position="482"/>
        <end position="552"/>
    </location>
</feature>
<dbReference type="Pfam" id="PF01326">
    <property type="entry name" value="PPDK_N"/>
    <property type="match status" value="1"/>
</dbReference>
<dbReference type="InterPro" id="IPR006319">
    <property type="entry name" value="PEP_synth"/>
</dbReference>
<dbReference type="InterPro" id="IPR002192">
    <property type="entry name" value="PPDK_AMP/ATP-bd"/>
</dbReference>
<reference evidence="18" key="1">
    <citation type="submission" date="2017-04" db="EMBL/GenBank/DDBJ databases">
        <authorList>
            <person name="Varghese N."/>
            <person name="Submissions S."/>
        </authorList>
    </citation>
    <scope>NUCLEOTIDE SEQUENCE [LARGE SCALE GENOMIC DNA]</scope>
    <source>
        <strain evidence="18">K3S</strain>
    </source>
</reference>